<name>A0A0K9YRG5_9BACL</name>
<evidence type="ECO:0000256" key="1">
    <source>
        <dbReference type="SAM" id="Phobius"/>
    </source>
</evidence>
<dbReference type="AlphaFoldDB" id="A0A0K9YRG5"/>
<reference evidence="4" key="2">
    <citation type="submission" date="2015-07" db="EMBL/GenBank/DDBJ databases">
        <title>MeaNS - Measles Nucleotide Surveillance Program.</title>
        <authorList>
            <person name="Tran T."/>
            <person name="Druce J."/>
        </authorList>
    </citation>
    <scope>NUCLEOTIDE SEQUENCE</scope>
    <source>
        <strain evidence="4">DSM 9887</strain>
    </source>
</reference>
<reference evidence="3 6" key="3">
    <citation type="submission" date="2019-06" db="EMBL/GenBank/DDBJ databases">
        <title>Whole genome shotgun sequence of Brevibacillus reuszeri NBRC 15719.</title>
        <authorList>
            <person name="Hosoyama A."/>
            <person name="Uohara A."/>
            <person name="Ohji S."/>
            <person name="Ichikawa N."/>
        </authorList>
    </citation>
    <scope>NUCLEOTIDE SEQUENCE [LARGE SCALE GENOMIC DNA]</scope>
    <source>
        <strain evidence="3 6">NBRC 15719</strain>
    </source>
</reference>
<dbReference type="Proteomes" id="UP000036834">
    <property type="component" value="Unassembled WGS sequence"/>
</dbReference>
<feature type="domain" description="YcdB/YcdC repeated" evidence="2">
    <location>
        <begin position="138"/>
        <end position="238"/>
    </location>
</feature>
<dbReference type="Pfam" id="PF16244">
    <property type="entry name" value="DUF4901"/>
    <property type="match status" value="2"/>
</dbReference>
<evidence type="ECO:0000313" key="5">
    <source>
        <dbReference type="Proteomes" id="UP000036834"/>
    </source>
</evidence>
<feature type="transmembrane region" description="Helical" evidence="1">
    <location>
        <begin position="47"/>
        <end position="64"/>
    </location>
</feature>
<evidence type="ECO:0000259" key="2">
    <source>
        <dbReference type="Pfam" id="PF16244"/>
    </source>
</evidence>
<dbReference type="InterPro" id="IPR032599">
    <property type="entry name" value="YcdB/YcdC_rep_domain"/>
</dbReference>
<dbReference type="EMBL" id="BJON01000002">
    <property type="protein sequence ID" value="GED66414.1"/>
    <property type="molecule type" value="Genomic_DNA"/>
</dbReference>
<reference evidence="5" key="1">
    <citation type="submission" date="2015-07" db="EMBL/GenBank/DDBJ databases">
        <title>Genome sequencing project for genomic taxonomy and phylogenomics of Bacillus-like bacteria.</title>
        <authorList>
            <person name="Liu B."/>
            <person name="Wang J."/>
            <person name="Zhu Y."/>
            <person name="Liu G."/>
            <person name="Chen Q."/>
            <person name="Chen Z."/>
            <person name="Lan J."/>
            <person name="Che J."/>
            <person name="Ge C."/>
            <person name="Shi H."/>
            <person name="Pan Z."/>
            <person name="Liu X."/>
        </authorList>
    </citation>
    <scope>NUCLEOTIDE SEQUENCE [LARGE SCALE GENOMIC DNA]</scope>
    <source>
        <strain evidence="5">DSM 9887</strain>
    </source>
</reference>
<evidence type="ECO:0000313" key="6">
    <source>
        <dbReference type="Proteomes" id="UP000319578"/>
    </source>
</evidence>
<keyword evidence="1" id="KW-1133">Transmembrane helix</keyword>
<dbReference type="OrthoDB" id="2473918at2"/>
<keyword evidence="1" id="KW-0812">Transmembrane</keyword>
<dbReference type="EMBL" id="LGIQ01000009">
    <property type="protein sequence ID" value="KNB71313.1"/>
    <property type="molecule type" value="Genomic_DNA"/>
</dbReference>
<dbReference type="Proteomes" id="UP000319578">
    <property type="component" value="Unassembled WGS sequence"/>
</dbReference>
<evidence type="ECO:0000313" key="4">
    <source>
        <dbReference type="EMBL" id="KNB71313.1"/>
    </source>
</evidence>
<accession>A0A0K9YRG5</accession>
<sequence length="731" mass="81812">MDVDKELREAVRVASRQTAEQVSFSSALAGRIQKEVANQKKARRKTAVMSGTIAACLAAAVWVGQQQGMFTMEGTGASQTTITEQTNTQVKNKVTAQEAFAPILGAVPELQGLRLEERGNVGDIKQVALLKGDRYEGEFSYDATTGQIEWYRYEKEESREGKLPEMMVAQQKAITFLQSVLGVESKQYAPISTHKLTDEGMRNGTWMNVTFQKEQEGARIPFDIISVQIDSKGQVAFFGRTNKEEQALLGKLTKSLPELNPSPTLDNKSMYYGGFEIMLGNADHEEWKQASISMTGKAEDLRAYRLIQEGATWKEAPEALAKTTANDFLQDMVGADSKNYRYAYKNDTVEYQRYYNDLPVMNDTIRMSVNQAGRVVYYSKEAMKKHELASFPDAISALSEEKAIKEMEANIKLNYVQLFPVKRDERTRQIIQTRSLLEYTMSVSTKQLGQSPSLGWYIDAANGKIAYSTGNNGLDYDRRNEAKVFSVQPSATRSIVKTKEEAKSLLNKQFGVQVDGFTYNEHAGSHPSTGQVRKSYVWTDKNQKRYEVGTDEKSGRVLGIEMPRQGNQLTVKREEAQQAALEMLATYIDPAVKEVQLAEVIEPGGATPVSSGNWGFEFFMSKDGIPVLDNEPNEAYIVTVDPTSGKANGFENRRGTESHVELPDATSVISKEKAVEQYLRAMPLKLVYLLKNEDDQWLERPILAYIPWSYDENAGKHLHIDALTGEITGEP</sequence>
<proteinExistence type="predicted"/>
<organism evidence="4 5">
    <name type="scientific">Brevibacillus reuszeri</name>
    <dbReference type="NCBI Taxonomy" id="54915"/>
    <lineage>
        <taxon>Bacteria</taxon>
        <taxon>Bacillati</taxon>
        <taxon>Bacillota</taxon>
        <taxon>Bacilli</taxon>
        <taxon>Bacillales</taxon>
        <taxon>Paenibacillaceae</taxon>
        <taxon>Brevibacillus</taxon>
    </lineage>
</organism>
<dbReference type="PATRIC" id="fig|54915.3.peg.3354"/>
<protein>
    <recommendedName>
        <fullName evidence="2">YcdB/YcdC repeated domain-containing protein</fullName>
    </recommendedName>
</protein>
<keyword evidence="1" id="KW-0472">Membrane</keyword>
<evidence type="ECO:0000313" key="3">
    <source>
        <dbReference type="EMBL" id="GED66414.1"/>
    </source>
</evidence>
<dbReference type="RefSeq" id="WP_049740346.1">
    <property type="nucleotide sequence ID" value="NZ_BJON01000002.1"/>
</dbReference>
<feature type="domain" description="YcdB/YcdC repeated" evidence="2">
    <location>
        <begin position="290"/>
        <end position="380"/>
    </location>
</feature>
<comment type="caution">
    <text evidence="4">The sequence shown here is derived from an EMBL/GenBank/DDBJ whole genome shotgun (WGS) entry which is preliminary data.</text>
</comment>
<keyword evidence="6" id="KW-1185">Reference proteome</keyword>
<dbReference type="STRING" id="54915.ADS79_21130"/>
<gene>
    <name evidence="4" type="ORF">ADS79_21130</name>
    <name evidence="3" type="ORF">BRE01_01160</name>
</gene>